<feature type="compositionally biased region" description="Acidic residues" evidence="5">
    <location>
        <begin position="368"/>
        <end position="380"/>
    </location>
</feature>
<dbReference type="RefSeq" id="XP_068348641.1">
    <property type="nucleotide sequence ID" value="XM_068511998.1"/>
</dbReference>
<feature type="region of interest" description="Disordered" evidence="5">
    <location>
        <begin position="582"/>
        <end position="634"/>
    </location>
</feature>
<dbReference type="PANTHER" id="PTHR10920">
    <property type="entry name" value="RIBOSOMAL RNA METHYLTRANSFERASE"/>
    <property type="match status" value="1"/>
</dbReference>
<gene>
    <name evidence="9" type="primary">spb1</name>
    <name evidence="9" type="ORF">TRFO_38373</name>
</gene>
<dbReference type="Pfam" id="PF01728">
    <property type="entry name" value="FtsJ"/>
    <property type="match status" value="1"/>
</dbReference>
<dbReference type="EMBL" id="MLAK01001240">
    <property type="protein sequence ID" value="OHS95504.1"/>
    <property type="molecule type" value="Genomic_DNA"/>
</dbReference>
<feature type="domain" description="DUF3381" evidence="8">
    <location>
        <begin position="133"/>
        <end position="266"/>
    </location>
</feature>
<feature type="compositionally biased region" description="Basic residues" evidence="5">
    <location>
        <begin position="620"/>
        <end position="634"/>
    </location>
</feature>
<dbReference type="GO" id="GO:0000463">
    <property type="term" value="P:maturation of LSU-rRNA from tricistronic rRNA transcript (SSU-rRNA, 5.8S rRNA, LSU-rRNA)"/>
    <property type="evidence" value="ECO:0007669"/>
    <property type="project" value="TreeGrafter"/>
</dbReference>
<dbReference type="Gene3D" id="3.40.50.150">
    <property type="entry name" value="Vaccinia Virus protein VP39"/>
    <property type="match status" value="1"/>
</dbReference>
<evidence type="ECO:0000313" key="10">
    <source>
        <dbReference type="Proteomes" id="UP000179807"/>
    </source>
</evidence>
<accession>A0A1J4J8N6</accession>
<dbReference type="SUPFAM" id="SSF53335">
    <property type="entry name" value="S-adenosyl-L-methionine-dependent methyltransferases"/>
    <property type="match status" value="1"/>
</dbReference>
<evidence type="ECO:0000259" key="8">
    <source>
        <dbReference type="Pfam" id="PF11861"/>
    </source>
</evidence>
<sequence length="634" mass="73157">MQGSRCDVVLNDGAPNVGAAWITDSTNQLDLCLASLKFATLFLKKGGSFVTKVFRSENYNSLLWVLHQFFEQVIPTKPKASRDSSAELFIVCLQFKAPTAVDPRMLDSQYVFSDIDDLTRKPLPNEESIETKTAMDYTSYKVSDFLTCENPLDILNAVNELVFDEGALAVAANSHPLTIEEIRILCKDLKTVGLADKKLLLKWRRQLRAALVTNTHEDNNQVADENEVDSDEEIQNALNDLQLKRKRQERSERKRKQKMRTQLIKRLQKNLNAPSANADMLDPEVRFGKMYTPNIPEEDLSHLTYDELVERNIEYLEEQEKDIYVDSDGEIMGPQPKLARYVKIEETEEEKEKEMDKVQKQWFNQPIFDEDSDDDEDEDAETAKKAMKQELEEKKAKEQELRKQIDQQKGQAEKSDDSDNNEYSESSDSEEGEDYKGQSIKDFDVLAYKAAKEILTSKHKKTEMINDSFNRYLHDDGPLPSWFEKDEDQHNRPMMPVTKQDVAEWRAKMRAINEVETKRVIEARARKKKKVLAKLKASEEKAAEIAEKEGLDERSKLRILEQIYAKGMSKLHQKERIVVTQKRDNGKPSIPRGKGKVRIVDPRGKKDLRAEKNAASRPSGVHRKKKSKYIHRRK</sequence>
<dbReference type="OrthoDB" id="289250at2759"/>
<dbReference type="AlphaFoldDB" id="A0A1J4J8N6"/>
<dbReference type="GO" id="GO:0005730">
    <property type="term" value="C:nucleolus"/>
    <property type="evidence" value="ECO:0007669"/>
    <property type="project" value="TreeGrafter"/>
</dbReference>
<name>A0A1J4J8N6_9EUKA</name>
<dbReference type="GO" id="GO:0000466">
    <property type="term" value="P:maturation of 5.8S rRNA from tricistronic rRNA transcript (SSU-rRNA, 5.8S rRNA, LSU-rRNA)"/>
    <property type="evidence" value="ECO:0007669"/>
    <property type="project" value="TreeGrafter"/>
</dbReference>
<evidence type="ECO:0000256" key="1">
    <source>
        <dbReference type="ARBA" id="ARBA00022552"/>
    </source>
</evidence>
<keyword evidence="1" id="KW-0698">rRNA processing</keyword>
<dbReference type="VEuPathDB" id="TrichDB:TRFO_38373"/>
<dbReference type="InterPro" id="IPR050082">
    <property type="entry name" value="RNA_methyltr_RlmE"/>
</dbReference>
<dbReference type="GeneID" id="94846702"/>
<keyword evidence="2 9" id="KW-0489">Methyltransferase</keyword>
<feature type="region of interest" description="Disordered" evidence="5">
    <location>
        <begin position="239"/>
        <end position="258"/>
    </location>
</feature>
<dbReference type="Pfam" id="PF11861">
    <property type="entry name" value="DUF3381"/>
    <property type="match status" value="1"/>
</dbReference>
<reference evidence="9" key="1">
    <citation type="submission" date="2016-10" db="EMBL/GenBank/DDBJ databases">
        <authorList>
            <person name="Benchimol M."/>
            <person name="Almeida L.G."/>
            <person name="Vasconcelos A.T."/>
            <person name="Perreira-Neves A."/>
            <person name="Rosa I.A."/>
            <person name="Tasca T."/>
            <person name="Bogo M.R."/>
            <person name="de Souza W."/>
        </authorList>
    </citation>
    <scope>NUCLEOTIDE SEQUENCE [LARGE SCALE GENOMIC DNA]</scope>
    <source>
        <strain evidence="9">K</strain>
    </source>
</reference>
<feature type="compositionally biased region" description="Basic and acidic residues" evidence="5">
    <location>
        <begin position="598"/>
        <end position="614"/>
    </location>
</feature>
<protein>
    <submittedName>
        <fullName evidence="9">AdoMet-dependent rRNA methyltransferase spb1</fullName>
    </submittedName>
</protein>
<evidence type="ECO:0000256" key="5">
    <source>
        <dbReference type="SAM" id="MobiDB-lite"/>
    </source>
</evidence>
<dbReference type="GO" id="GO:0008650">
    <property type="term" value="F:rRNA (uridine-2'-O-)-methyltransferase activity"/>
    <property type="evidence" value="ECO:0007669"/>
    <property type="project" value="TreeGrafter"/>
</dbReference>
<organism evidence="9 10">
    <name type="scientific">Tritrichomonas foetus</name>
    <dbReference type="NCBI Taxonomy" id="1144522"/>
    <lineage>
        <taxon>Eukaryota</taxon>
        <taxon>Metamonada</taxon>
        <taxon>Parabasalia</taxon>
        <taxon>Tritrichomonadida</taxon>
        <taxon>Tritrichomonadidae</taxon>
        <taxon>Tritrichomonas</taxon>
    </lineage>
</organism>
<dbReference type="InterPro" id="IPR029063">
    <property type="entry name" value="SAM-dependent_MTases_sf"/>
</dbReference>
<feature type="compositionally biased region" description="Basic residues" evidence="5">
    <location>
        <begin position="244"/>
        <end position="258"/>
    </location>
</feature>
<evidence type="ECO:0000256" key="4">
    <source>
        <dbReference type="ARBA" id="ARBA00022691"/>
    </source>
</evidence>
<evidence type="ECO:0000256" key="2">
    <source>
        <dbReference type="ARBA" id="ARBA00022603"/>
    </source>
</evidence>
<dbReference type="PANTHER" id="PTHR10920:SF13">
    <property type="entry name" value="PRE-RRNA 2'-O-RIBOSE RNA METHYLTRANSFERASE FTSJ3"/>
    <property type="match status" value="1"/>
</dbReference>
<keyword evidence="3" id="KW-0808">Transferase</keyword>
<evidence type="ECO:0000259" key="7">
    <source>
        <dbReference type="Pfam" id="PF07780"/>
    </source>
</evidence>
<dbReference type="GO" id="GO:0030687">
    <property type="term" value="C:preribosome, large subunit precursor"/>
    <property type="evidence" value="ECO:0007669"/>
    <property type="project" value="TreeGrafter"/>
</dbReference>
<evidence type="ECO:0000313" key="9">
    <source>
        <dbReference type="EMBL" id="OHS95504.1"/>
    </source>
</evidence>
<dbReference type="Proteomes" id="UP000179807">
    <property type="component" value="Unassembled WGS sequence"/>
</dbReference>
<feature type="compositionally biased region" description="Basic and acidic residues" evidence="5">
    <location>
        <begin position="381"/>
        <end position="417"/>
    </location>
</feature>
<feature type="domain" description="Ribosomal RNA methyltransferase SPB1-like C-terminal" evidence="7">
    <location>
        <begin position="412"/>
        <end position="615"/>
    </location>
</feature>
<feature type="domain" description="Ribosomal RNA methyltransferase FtsJ" evidence="6">
    <location>
        <begin position="4"/>
        <end position="95"/>
    </location>
</feature>
<keyword evidence="4" id="KW-0949">S-adenosyl-L-methionine</keyword>
<dbReference type="InterPro" id="IPR024576">
    <property type="entry name" value="rRNA_MeTfrase_Spb1_DUF3381"/>
</dbReference>
<dbReference type="InterPro" id="IPR012920">
    <property type="entry name" value="rRNA_MeTfrase_SPB1-like_C"/>
</dbReference>
<dbReference type="Pfam" id="PF07780">
    <property type="entry name" value="Spb1_C"/>
    <property type="match status" value="1"/>
</dbReference>
<dbReference type="GO" id="GO:0016435">
    <property type="term" value="F:rRNA (guanine) methyltransferase activity"/>
    <property type="evidence" value="ECO:0007669"/>
    <property type="project" value="TreeGrafter"/>
</dbReference>
<feature type="compositionally biased region" description="Acidic residues" evidence="5">
    <location>
        <begin position="418"/>
        <end position="433"/>
    </location>
</feature>
<dbReference type="InterPro" id="IPR002877">
    <property type="entry name" value="RNA_MeTrfase_FtsJ_dom"/>
</dbReference>
<keyword evidence="10" id="KW-1185">Reference proteome</keyword>
<feature type="region of interest" description="Disordered" evidence="5">
    <location>
        <begin position="363"/>
        <end position="438"/>
    </location>
</feature>
<evidence type="ECO:0000259" key="6">
    <source>
        <dbReference type="Pfam" id="PF01728"/>
    </source>
</evidence>
<comment type="caution">
    <text evidence="9">The sequence shown here is derived from an EMBL/GenBank/DDBJ whole genome shotgun (WGS) entry which is preliminary data.</text>
</comment>
<proteinExistence type="predicted"/>
<evidence type="ECO:0000256" key="3">
    <source>
        <dbReference type="ARBA" id="ARBA00022679"/>
    </source>
</evidence>